<sequence>MLDFDIVYAENAPPVLGLCAYLDVNLVKLVHMVDAQPKTHTSITEEFADVFKGIGLFPGECTFHLKPSAIPVVCPPCCIPYDLRNRLKDELDEMEKMDIIQKVTEPTEWVNALVAVEKPKTGKLRVCLDPRPLNKAIQRPHYPLPTLDDVTPRLAGAQYFSVLDARSGYWTIKLSHESSMLTTFNTIYGRYRFNRLPFGIISAQDEFQRRVDEAYEGLQGVAAIVDDILLCGRTKEEHDANLRAMLERTRERGIKLNKDKRIICVSEVSYFGHKLTREGIKPDPNKVKAIKEMAPPRNKAELETILGMVTYLSKFAPRLSEAIAPLRELLKENSEFTWDSNQDVAFQ</sequence>
<dbReference type="AlphaFoldDB" id="A0AAW1G0J4"/>
<gene>
    <name evidence="4" type="ORF">VZT92_004643</name>
</gene>
<dbReference type="PANTHER" id="PTHR37984">
    <property type="entry name" value="PROTEIN CBG26694"/>
    <property type="match status" value="1"/>
</dbReference>
<dbReference type="GO" id="GO:0004523">
    <property type="term" value="F:RNA-DNA hybrid ribonuclease activity"/>
    <property type="evidence" value="ECO:0007669"/>
    <property type="project" value="UniProtKB-EC"/>
</dbReference>
<dbReference type="CDD" id="cd01647">
    <property type="entry name" value="RT_LTR"/>
    <property type="match status" value="1"/>
</dbReference>
<dbReference type="SUPFAM" id="SSF56672">
    <property type="entry name" value="DNA/RNA polymerases"/>
    <property type="match status" value="1"/>
</dbReference>
<evidence type="ECO:0000259" key="3">
    <source>
        <dbReference type="PROSITE" id="PS50878"/>
    </source>
</evidence>
<evidence type="ECO:0000313" key="5">
    <source>
        <dbReference type="Proteomes" id="UP001488805"/>
    </source>
</evidence>
<dbReference type="Proteomes" id="UP001488805">
    <property type="component" value="Unassembled WGS sequence"/>
</dbReference>
<keyword evidence="5" id="KW-1185">Reference proteome</keyword>
<dbReference type="InterPro" id="IPR043128">
    <property type="entry name" value="Rev_trsase/Diguanyl_cyclase"/>
</dbReference>
<dbReference type="EMBL" id="JBCEZU010000023">
    <property type="protein sequence ID" value="KAK9539544.1"/>
    <property type="molecule type" value="Genomic_DNA"/>
</dbReference>
<name>A0AAW1G0J4_ZOAVI</name>
<dbReference type="InterPro" id="IPR050951">
    <property type="entry name" value="Retrovirus_Pol_polyprotein"/>
</dbReference>
<dbReference type="Gene3D" id="3.10.10.10">
    <property type="entry name" value="HIV Type 1 Reverse Transcriptase, subunit A, domain 1"/>
    <property type="match status" value="1"/>
</dbReference>
<evidence type="ECO:0000256" key="1">
    <source>
        <dbReference type="ARBA" id="ARBA00010879"/>
    </source>
</evidence>
<evidence type="ECO:0000313" key="4">
    <source>
        <dbReference type="EMBL" id="KAK9539544.1"/>
    </source>
</evidence>
<dbReference type="Gene3D" id="3.30.70.270">
    <property type="match status" value="2"/>
</dbReference>
<evidence type="ECO:0000256" key="2">
    <source>
        <dbReference type="ARBA" id="ARBA00012180"/>
    </source>
</evidence>
<dbReference type="EC" id="3.1.26.4" evidence="2"/>
<dbReference type="PROSITE" id="PS50878">
    <property type="entry name" value="RT_POL"/>
    <property type="match status" value="1"/>
</dbReference>
<dbReference type="InterPro" id="IPR043502">
    <property type="entry name" value="DNA/RNA_pol_sf"/>
</dbReference>
<accession>A0AAW1G0J4</accession>
<comment type="caution">
    <text evidence="4">The sequence shown here is derived from an EMBL/GenBank/DDBJ whole genome shotgun (WGS) entry which is preliminary data.</text>
</comment>
<dbReference type="PANTHER" id="PTHR37984:SF7">
    <property type="entry name" value="INTEGRASE CATALYTIC DOMAIN-CONTAINING PROTEIN"/>
    <property type="match status" value="1"/>
</dbReference>
<feature type="domain" description="Reverse transcriptase" evidence="3">
    <location>
        <begin position="97"/>
        <end position="275"/>
    </location>
</feature>
<comment type="similarity">
    <text evidence="1">Belongs to the beta type-B retroviral polymerase family. HERV class-II K(HML-2) pol subfamily.</text>
</comment>
<dbReference type="InterPro" id="IPR000477">
    <property type="entry name" value="RT_dom"/>
</dbReference>
<dbReference type="Pfam" id="PF00078">
    <property type="entry name" value="RVT_1"/>
    <property type="match status" value="1"/>
</dbReference>
<protein>
    <recommendedName>
        <fullName evidence="2">ribonuclease H</fullName>
        <ecNumber evidence="2">3.1.26.4</ecNumber>
    </recommendedName>
</protein>
<organism evidence="4 5">
    <name type="scientific">Zoarces viviparus</name>
    <name type="common">Viviparous eelpout</name>
    <name type="synonym">Blennius viviparus</name>
    <dbReference type="NCBI Taxonomy" id="48416"/>
    <lineage>
        <taxon>Eukaryota</taxon>
        <taxon>Metazoa</taxon>
        <taxon>Chordata</taxon>
        <taxon>Craniata</taxon>
        <taxon>Vertebrata</taxon>
        <taxon>Euteleostomi</taxon>
        <taxon>Actinopterygii</taxon>
        <taxon>Neopterygii</taxon>
        <taxon>Teleostei</taxon>
        <taxon>Neoteleostei</taxon>
        <taxon>Acanthomorphata</taxon>
        <taxon>Eupercaria</taxon>
        <taxon>Perciformes</taxon>
        <taxon>Cottioidei</taxon>
        <taxon>Zoarcales</taxon>
        <taxon>Zoarcidae</taxon>
        <taxon>Zoarcinae</taxon>
        <taxon>Zoarces</taxon>
    </lineage>
</organism>
<proteinExistence type="inferred from homology"/>
<reference evidence="4 5" key="1">
    <citation type="journal article" date="2024" name="Genome Biol. Evol.">
        <title>Chromosome-level genome assembly of the viviparous eelpout Zoarces viviparus.</title>
        <authorList>
            <person name="Fuhrmann N."/>
            <person name="Brasseur M.V."/>
            <person name="Bakowski C.E."/>
            <person name="Podsiadlowski L."/>
            <person name="Prost S."/>
            <person name="Krehenwinkel H."/>
            <person name="Mayer C."/>
        </authorList>
    </citation>
    <scope>NUCLEOTIDE SEQUENCE [LARGE SCALE GENOMIC DNA]</scope>
    <source>
        <strain evidence="4">NO-MEL_2022_Ind0_liver</strain>
    </source>
</reference>